<sequence length="34" mass="3602">MAAAVSPVTSEPGRSRSTLYACRDVVMSSGRCQQ</sequence>
<name>A0A0A9E3H3_ARUDO</name>
<organism evidence="1">
    <name type="scientific">Arundo donax</name>
    <name type="common">Giant reed</name>
    <name type="synonym">Donax arundinaceus</name>
    <dbReference type="NCBI Taxonomy" id="35708"/>
    <lineage>
        <taxon>Eukaryota</taxon>
        <taxon>Viridiplantae</taxon>
        <taxon>Streptophyta</taxon>
        <taxon>Embryophyta</taxon>
        <taxon>Tracheophyta</taxon>
        <taxon>Spermatophyta</taxon>
        <taxon>Magnoliopsida</taxon>
        <taxon>Liliopsida</taxon>
        <taxon>Poales</taxon>
        <taxon>Poaceae</taxon>
        <taxon>PACMAD clade</taxon>
        <taxon>Arundinoideae</taxon>
        <taxon>Arundineae</taxon>
        <taxon>Arundo</taxon>
    </lineage>
</organism>
<proteinExistence type="predicted"/>
<protein>
    <submittedName>
        <fullName evidence="1">GUN16</fullName>
    </submittedName>
</protein>
<accession>A0A0A9E3H3</accession>
<dbReference type="AlphaFoldDB" id="A0A0A9E3H3"/>
<evidence type="ECO:0000313" key="1">
    <source>
        <dbReference type="EMBL" id="JAD95339.1"/>
    </source>
</evidence>
<dbReference type="EMBL" id="GBRH01202556">
    <property type="protein sequence ID" value="JAD95339.1"/>
    <property type="molecule type" value="Transcribed_RNA"/>
</dbReference>
<reference evidence="1" key="1">
    <citation type="submission" date="2014-09" db="EMBL/GenBank/DDBJ databases">
        <authorList>
            <person name="Magalhaes I.L.F."/>
            <person name="Oliveira U."/>
            <person name="Santos F.R."/>
            <person name="Vidigal T.H.D.A."/>
            <person name="Brescovit A.D."/>
            <person name="Santos A.J."/>
        </authorList>
    </citation>
    <scope>NUCLEOTIDE SEQUENCE</scope>
    <source>
        <tissue evidence="1">Shoot tissue taken approximately 20 cm above the soil surface</tissue>
    </source>
</reference>
<reference evidence="1" key="2">
    <citation type="journal article" date="2015" name="Data Brief">
        <title>Shoot transcriptome of the giant reed, Arundo donax.</title>
        <authorList>
            <person name="Barrero R.A."/>
            <person name="Guerrero F.D."/>
            <person name="Moolhuijzen P."/>
            <person name="Goolsby J.A."/>
            <person name="Tidwell J."/>
            <person name="Bellgard S.E."/>
            <person name="Bellgard M.I."/>
        </authorList>
    </citation>
    <scope>NUCLEOTIDE SEQUENCE</scope>
    <source>
        <tissue evidence="1">Shoot tissue taken approximately 20 cm above the soil surface</tissue>
    </source>
</reference>